<evidence type="ECO:0000313" key="5">
    <source>
        <dbReference type="Proteomes" id="UP001196413"/>
    </source>
</evidence>
<dbReference type="Gene3D" id="3.90.190.10">
    <property type="entry name" value="Protein tyrosine phosphatase superfamily"/>
    <property type="match status" value="1"/>
</dbReference>
<dbReference type="SMART" id="SM00404">
    <property type="entry name" value="PTPc_motif"/>
    <property type="match status" value="1"/>
</dbReference>
<dbReference type="AlphaFoldDB" id="A0AAD5MXY3"/>
<dbReference type="EMBL" id="JAHQIW010003230">
    <property type="protein sequence ID" value="KAJ1357711.1"/>
    <property type="molecule type" value="Genomic_DNA"/>
</dbReference>
<dbReference type="InterPro" id="IPR016130">
    <property type="entry name" value="Tyr_Pase_AS"/>
</dbReference>
<evidence type="ECO:0000256" key="1">
    <source>
        <dbReference type="SAM" id="MobiDB-lite"/>
    </source>
</evidence>
<sequence>MNIIRRKREEVSRSQQRSVQQRSVQADRQTIEEGTRIGLSRDEKRALARFSETLRKGVKGLIAEFKAMKRMNDFTKMTEFVAQNPLGRNRYKDVGCLDNDRVVIRIGPVSYIHANYVSSPTLQKRFICTQAPLPKTCPDFWYMVVQEKSVAILMLCNFVEQNAKKCAEYFPLEEGKSCYFEGVTVVLKRQEQYADRSLTQLHYDAYKNHSSRVNLRNHFRNDLRKGTKTFFQFPFPFETKVKIMVRTLEVCVPNESPHTCLHYHWQDWPDRGVPDADLAPIVLLSRLKENTAPIIVHCSAGIGRTGSIVLIQHAMELLHLPAPLQEISTYLLELRKQRNNSIQTEHQYLYIHQVLLLYLKKSRYLDETVMPYLEAFTKDYVAATKGF</sequence>
<dbReference type="InterPro" id="IPR000387">
    <property type="entry name" value="Tyr_Pase_dom"/>
</dbReference>
<dbReference type="PANTHER" id="PTHR46163:SF19">
    <property type="entry name" value="PROTEIN-TYROSINE PHOSPHATASE"/>
    <property type="match status" value="1"/>
</dbReference>
<dbReference type="PRINTS" id="PR00700">
    <property type="entry name" value="PRTYPHPHTASE"/>
</dbReference>
<dbReference type="SMART" id="SM00194">
    <property type="entry name" value="PTPc"/>
    <property type="match status" value="1"/>
</dbReference>
<dbReference type="InterPro" id="IPR029021">
    <property type="entry name" value="Prot-tyrosine_phosphatase-like"/>
</dbReference>
<accession>A0AAD5MXY3</accession>
<dbReference type="InterPro" id="IPR003595">
    <property type="entry name" value="Tyr_Pase_cat"/>
</dbReference>
<dbReference type="PROSITE" id="PS00383">
    <property type="entry name" value="TYR_PHOSPHATASE_1"/>
    <property type="match status" value="1"/>
</dbReference>
<reference evidence="4" key="1">
    <citation type="submission" date="2021-06" db="EMBL/GenBank/DDBJ databases">
        <title>Parelaphostrongylus tenuis whole genome reference sequence.</title>
        <authorList>
            <person name="Garwood T.J."/>
            <person name="Larsen P.A."/>
            <person name="Fountain-Jones N.M."/>
            <person name="Garbe J.R."/>
            <person name="Macchietto M.G."/>
            <person name="Kania S.A."/>
            <person name="Gerhold R.W."/>
            <person name="Richards J.E."/>
            <person name="Wolf T.M."/>
        </authorList>
    </citation>
    <scope>NUCLEOTIDE SEQUENCE</scope>
    <source>
        <strain evidence="4">MNPRO001-30</strain>
        <tissue evidence="4">Meninges</tissue>
    </source>
</reference>
<feature type="domain" description="Tyrosine specific protein phosphatases" evidence="3">
    <location>
        <begin position="293"/>
        <end position="349"/>
    </location>
</feature>
<dbReference type="Proteomes" id="UP001196413">
    <property type="component" value="Unassembled WGS sequence"/>
</dbReference>
<comment type="caution">
    <text evidence="4">The sequence shown here is derived from an EMBL/GenBank/DDBJ whole genome shotgun (WGS) entry which is preliminary data.</text>
</comment>
<evidence type="ECO:0000259" key="2">
    <source>
        <dbReference type="PROSITE" id="PS50055"/>
    </source>
</evidence>
<evidence type="ECO:0000313" key="4">
    <source>
        <dbReference type="EMBL" id="KAJ1357711.1"/>
    </source>
</evidence>
<evidence type="ECO:0008006" key="6">
    <source>
        <dbReference type="Google" id="ProtNLM"/>
    </source>
</evidence>
<dbReference type="InterPro" id="IPR000242">
    <property type="entry name" value="PTP_cat"/>
</dbReference>
<dbReference type="InterPro" id="IPR052782">
    <property type="entry name" value="Oocyte-zygote_transition_reg"/>
</dbReference>
<dbReference type="PROSITE" id="PS50055">
    <property type="entry name" value="TYR_PHOSPHATASE_PTP"/>
    <property type="match status" value="1"/>
</dbReference>
<gene>
    <name evidence="4" type="ORF">KIN20_015907</name>
</gene>
<proteinExistence type="predicted"/>
<dbReference type="CDD" id="cd00047">
    <property type="entry name" value="PTPc"/>
    <property type="match status" value="1"/>
</dbReference>
<dbReference type="GO" id="GO:0004725">
    <property type="term" value="F:protein tyrosine phosphatase activity"/>
    <property type="evidence" value="ECO:0007669"/>
    <property type="project" value="InterPro"/>
</dbReference>
<dbReference type="SUPFAM" id="SSF52799">
    <property type="entry name" value="(Phosphotyrosine protein) phosphatases II"/>
    <property type="match status" value="1"/>
</dbReference>
<protein>
    <recommendedName>
        <fullName evidence="6">Protein-tyrosine phosphatase</fullName>
    </recommendedName>
</protein>
<dbReference type="PANTHER" id="PTHR46163">
    <property type="entry name" value="TYROSINE-PROTEIN PHOSPHATASE-RELATED"/>
    <property type="match status" value="1"/>
</dbReference>
<dbReference type="PROSITE" id="PS50056">
    <property type="entry name" value="TYR_PHOSPHATASE_2"/>
    <property type="match status" value="1"/>
</dbReference>
<feature type="domain" description="Tyrosine-protein phosphatase" evidence="2">
    <location>
        <begin position="61"/>
        <end position="358"/>
    </location>
</feature>
<name>A0AAD5MXY3_PARTN</name>
<feature type="compositionally biased region" description="Low complexity" evidence="1">
    <location>
        <begin position="13"/>
        <end position="24"/>
    </location>
</feature>
<keyword evidence="5" id="KW-1185">Reference proteome</keyword>
<dbReference type="Pfam" id="PF00102">
    <property type="entry name" value="Y_phosphatase"/>
    <property type="match status" value="2"/>
</dbReference>
<organism evidence="4 5">
    <name type="scientific">Parelaphostrongylus tenuis</name>
    <name type="common">Meningeal worm</name>
    <dbReference type="NCBI Taxonomy" id="148309"/>
    <lineage>
        <taxon>Eukaryota</taxon>
        <taxon>Metazoa</taxon>
        <taxon>Ecdysozoa</taxon>
        <taxon>Nematoda</taxon>
        <taxon>Chromadorea</taxon>
        <taxon>Rhabditida</taxon>
        <taxon>Rhabditina</taxon>
        <taxon>Rhabditomorpha</taxon>
        <taxon>Strongyloidea</taxon>
        <taxon>Metastrongylidae</taxon>
        <taxon>Parelaphostrongylus</taxon>
    </lineage>
</organism>
<feature type="region of interest" description="Disordered" evidence="1">
    <location>
        <begin position="1"/>
        <end position="27"/>
    </location>
</feature>
<evidence type="ECO:0000259" key="3">
    <source>
        <dbReference type="PROSITE" id="PS50056"/>
    </source>
</evidence>